<evidence type="ECO:0000313" key="2">
    <source>
        <dbReference type="Proteomes" id="UP000793456"/>
    </source>
</evidence>
<reference evidence="1" key="1">
    <citation type="submission" date="2018-11" db="EMBL/GenBank/DDBJ databases">
        <title>The sequence and de novo assembly of Larimichthys crocea genome using PacBio and Hi-C technologies.</title>
        <authorList>
            <person name="Xu P."/>
            <person name="Chen B."/>
            <person name="Zhou Z."/>
            <person name="Ke Q."/>
            <person name="Wu Y."/>
            <person name="Bai H."/>
            <person name="Pu F."/>
        </authorList>
    </citation>
    <scope>NUCLEOTIDE SEQUENCE</scope>
    <source>
        <tissue evidence="1">Muscle</tissue>
    </source>
</reference>
<keyword evidence="2" id="KW-1185">Reference proteome</keyword>
<name>A0ACD3Q793_LARCR</name>
<protein>
    <submittedName>
        <fullName evidence="1">Uncharacterized protein</fullName>
    </submittedName>
</protein>
<comment type="caution">
    <text evidence="1">The sequence shown here is derived from an EMBL/GenBank/DDBJ whole genome shotgun (WGS) entry which is preliminary data.</text>
</comment>
<dbReference type="EMBL" id="CM011696">
    <property type="protein sequence ID" value="TMS03056.1"/>
    <property type="molecule type" value="Genomic_DNA"/>
</dbReference>
<accession>A0ACD3Q793</accession>
<dbReference type="Proteomes" id="UP000793456">
    <property type="component" value="Chromosome XXIII"/>
</dbReference>
<organism evidence="1 2">
    <name type="scientific">Larimichthys crocea</name>
    <name type="common">Large yellow croaker</name>
    <name type="synonym">Pseudosciaena crocea</name>
    <dbReference type="NCBI Taxonomy" id="215358"/>
    <lineage>
        <taxon>Eukaryota</taxon>
        <taxon>Metazoa</taxon>
        <taxon>Chordata</taxon>
        <taxon>Craniata</taxon>
        <taxon>Vertebrata</taxon>
        <taxon>Euteleostomi</taxon>
        <taxon>Actinopterygii</taxon>
        <taxon>Neopterygii</taxon>
        <taxon>Teleostei</taxon>
        <taxon>Neoteleostei</taxon>
        <taxon>Acanthomorphata</taxon>
        <taxon>Eupercaria</taxon>
        <taxon>Sciaenidae</taxon>
        <taxon>Larimichthys</taxon>
    </lineage>
</organism>
<evidence type="ECO:0000313" key="1">
    <source>
        <dbReference type="EMBL" id="TMS03056.1"/>
    </source>
</evidence>
<sequence>MKLEPETSNASFCLNKPLWCYIEHKHSEYAIQVRESPTDCLTPAVPSE</sequence>
<proteinExistence type="predicted"/>
<gene>
    <name evidence="1" type="ORF">E3U43_021036</name>
</gene>